<dbReference type="Gene3D" id="3.10.50.40">
    <property type="match status" value="1"/>
</dbReference>
<gene>
    <name evidence="1" type="ORF">IAC54_03210</name>
</gene>
<evidence type="ECO:0000313" key="2">
    <source>
        <dbReference type="Proteomes" id="UP000823636"/>
    </source>
</evidence>
<accession>A0A9D9E381</accession>
<evidence type="ECO:0000313" key="1">
    <source>
        <dbReference type="EMBL" id="MBO8437892.1"/>
    </source>
</evidence>
<dbReference type="EMBL" id="JADIMW010000031">
    <property type="protein sequence ID" value="MBO8437892.1"/>
    <property type="molecule type" value="Genomic_DNA"/>
</dbReference>
<dbReference type="InterPro" id="IPR046357">
    <property type="entry name" value="PPIase_dom_sf"/>
</dbReference>
<dbReference type="PROSITE" id="PS51257">
    <property type="entry name" value="PROKAR_LIPOPROTEIN"/>
    <property type="match status" value="1"/>
</dbReference>
<dbReference type="InterPro" id="IPR032252">
    <property type="entry name" value="DUF4827"/>
</dbReference>
<dbReference type="Proteomes" id="UP000823636">
    <property type="component" value="Unassembled WGS sequence"/>
</dbReference>
<proteinExistence type="predicted"/>
<comment type="caution">
    <text evidence="1">The sequence shown here is derived from an EMBL/GenBank/DDBJ whole genome shotgun (WGS) entry which is preliminary data.</text>
</comment>
<name>A0A9D9E381_9BACT</name>
<dbReference type="AlphaFoldDB" id="A0A9D9E381"/>
<protein>
    <submittedName>
        <fullName evidence="1">DUF4827 family protein</fullName>
    </submittedName>
</protein>
<reference evidence="1" key="1">
    <citation type="submission" date="2020-10" db="EMBL/GenBank/DDBJ databases">
        <authorList>
            <person name="Gilroy R."/>
        </authorList>
    </citation>
    <scope>NUCLEOTIDE SEQUENCE</scope>
    <source>
        <strain evidence="1">G3-4614</strain>
    </source>
</reference>
<reference evidence="1" key="2">
    <citation type="journal article" date="2021" name="PeerJ">
        <title>Extensive microbial diversity within the chicken gut microbiome revealed by metagenomics and culture.</title>
        <authorList>
            <person name="Gilroy R."/>
            <person name="Ravi A."/>
            <person name="Getino M."/>
            <person name="Pursley I."/>
            <person name="Horton D.L."/>
            <person name="Alikhan N.F."/>
            <person name="Baker D."/>
            <person name="Gharbi K."/>
            <person name="Hall N."/>
            <person name="Watson M."/>
            <person name="Adriaenssens E.M."/>
            <person name="Foster-Nyarko E."/>
            <person name="Jarju S."/>
            <person name="Secka A."/>
            <person name="Antonio M."/>
            <person name="Oren A."/>
            <person name="Chaudhuri R.R."/>
            <person name="La Ragione R."/>
            <person name="Hildebrand F."/>
            <person name="Pallen M.J."/>
        </authorList>
    </citation>
    <scope>NUCLEOTIDE SEQUENCE</scope>
    <source>
        <strain evidence="1">G3-4614</strain>
    </source>
</reference>
<organism evidence="1 2">
    <name type="scientific">Candidatus Caccoplasma merdipullorum</name>
    <dbReference type="NCBI Taxonomy" id="2840718"/>
    <lineage>
        <taxon>Bacteria</taxon>
        <taxon>Pseudomonadati</taxon>
        <taxon>Bacteroidota</taxon>
        <taxon>Bacteroidia</taxon>
        <taxon>Bacteroidales</taxon>
        <taxon>Bacteroidaceae</taxon>
        <taxon>Bacteroidaceae incertae sedis</taxon>
        <taxon>Candidatus Caccoplasma</taxon>
    </lineage>
</organism>
<sequence>MNHKVKIFIFNTVLALLAVVFSGCGKTQTYAEMLKQESESIDKFLSYGGRFTAPIPSNVDEILATGDRLHVSNTVPFYELSNGVYMQPVNKGNGTKITTTSPNNKVAFRFLRINLNTWASNPYEIEMFSNTNGGVGNYYYSDIKDYYFFYDPVYTASSSQYYTYGMGIEYPLAYLTDESACYLVIPSQMGFSDGVSSVVPYLYYVEYYIISK</sequence>
<dbReference type="GO" id="GO:0003755">
    <property type="term" value="F:peptidyl-prolyl cis-trans isomerase activity"/>
    <property type="evidence" value="ECO:0007669"/>
    <property type="project" value="InterPro"/>
</dbReference>
<dbReference type="Pfam" id="PF16109">
    <property type="entry name" value="DUF4827"/>
    <property type="match status" value="1"/>
</dbReference>